<dbReference type="AlphaFoldDB" id="L0A0J4"/>
<organism evidence="4 5">
    <name type="scientific">Deinococcus peraridilitoris (strain DSM 19664 / LMG 22246 / CIP 109416 / KR-200)</name>
    <dbReference type="NCBI Taxonomy" id="937777"/>
    <lineage>
        <taxon>Bacteria</taxon>
        <taxon>Thermotogati</taxon>
        <taxon>Deinococcota</taxon>
        <taxon>Deinococci</taxon>
        <taxon>Deinococcales</taxon>
        <taxon>Deinococcaceae</taxon>
        <taxon>Deinococcus</taxon>
    </lineage>
</organism>
<evidence type="ECO:0000256" key="2">
    <source>
        <dbReference type="ARBA" id="ARBA00023315"/>
    </source>
</evidence>
<dbReference type="KEGG" id="dpd:Deipe_1850"/>
<evidence type="ECO:0000313" key="5">
    <source>
        <dbReference type="Proteomes" id="UP000010467"/>
    </source>
</evidence>
<feature type="domain" description="Phospholipid/glycerol acyltransferase" evidence="3">
    <location>
        <begin position="55"/>
        <end position="165"/>
    </location>
</feature>
<dbReference type="Proteomes" id="UP000010467">
    <property type="component" value="Chromosome"/>
</dbReference>
<dbReference type="Pfam" id="PF01553">
    <property type="entry name" value="Acyltransferase"/>
    <property type="match status" value="1"/>
</dbReference>
<dbReference type="SUPFAM" id="SSF69593">
    <property type="entry name" value="Glycerol-3-phosphate (1)-acyltransferase"/>
    <property type="match status" value="1"/>
</dbReference>
<dbReference type="CDD" id="cd07989">
    <property type="entry name" value="LPLAT_AGPAT-like"/>
    <property type="match status" value="1"/>
</dbReference>
<name>L0A0J4_DEIPD</name>
<dbReference type="eggNOG" id="COG0204">
    <property type="taxonomic scope" value="Bacteria"/>
</dbReference>
<dbReference type="InterPro" id="IPR002123">
    <property type="entry name" value="Plipid/glycerol_acylTrfase"/>
</dbReference>
<evidence type="ECO:0000256" key="1">
    <source>
        <dbReference type="ARBA" id="ARBA00022679"/>
    </source>
</evidence>
<dbReference type="PANTHER" id="PTHR10434">
    <property type="entry name" value="1-ACYL-SN-GLYCEROL-3-PHOSPHATE ACYLTRANSFERASE"/>
    <property type="match status" value="1"/>
</dbReference>
<evidence type="ECO:0000313" key="4">
    <source>
        <dbReference type="EMBL" id="AFZ67366.1"/>
    </source>
</evidence>
<dbReference type="OrthoDB" id="9803035at2"/>
<sequence>MTRPKKATQGQAASNTKRINPVMYELVQLATGIPILLGGGLNVEGREHIPRQGRVVIAGSHTLSLDPFAISHAMPRGRRIQYMAKKELFDNPFLGFVIGTGGSFPVDRTGNDVGAIRTALRILQAEGALGIFPQGTRGGTALQGGAALIALKGKAPIVPASVRYDRAKRRWFVRFGPPIAPEGKVAELTEKIREALRTLE</sequence>
<proteinExistence type="predicted"/>
<evidence type="ECO:0000259" key="3">
    <source>
        <dbReference type="SMART" id="SM00563"/>
    </source>
</evidence>
<dbReference type="PATRIC" id="fig|937777.3.peg.1851"/>
<dbReference type="GO" id="GO:0006654">
    <property type="term" value="P:phosphatidic acid biosynthetic process"/>
    <property type="evidence" value="ECO:0007669"/>
    <property type="project" value="TreeGrafter"/>
</dbReference>
<dbReference type="GO" id="GO:0003841">
    <property type="term" value="F:1-acylglycerol-3-phosphate O-acyltransferase activity"/>
    <property type="evidence" value="ECO:0007669"/>
    <property type="project" value="TreeGrafter"/>
</dbReference>
<dbReference type="SMART" id="SM00563">
    <property type="entry name" value="PlsC"/>
    <property type="match status" value="1"/>
</dbReference>
<reference evidence="5" key="1">
    <citation type="submission" date="2012-03" db="EMBL/GenBank/DDBJ databases">
        <title>Complete sequence of chromosome of Deinococcus peraridilitoris DSM 19664.</title>
        <authorList>
            <person name="Lucas S."/>
            <person name="Copeland A."/>
            <person name="Lapidus A."/>
            <person name="Glavina del Rio T."/>
            <person name="Dalin E."/>
            <person name="Tice H."/>
            <person name="Bruce D."/>
            <person name="Goodwin L."/>
            <person name="Pitluck S."/>
            <person name="Peters L."/>
            <person name="Mikhailova N."/>
            <person name="Lu M."/>
            <person name="Kyrpides N."/>
            <person name="Mavromatis K."/>
            <person name="Ivanova N."/>
            <person name="Brettin T."/>
            <person name="Detter J.C."/>
            <person name="Han C."/>
            <person name="Larimer F."/>
            <person name="Land M."/>
            <person name="Hauser L."/>
            <person name="Markowitz V."/>
            <person name="Cheng J.-F."/>
            <person name="Hugenholtz P."/>
            <person name="Woyke T."/>
            <person name="Wu D."/>
            <person name="Pukall R."/>
            <person name="Steenblock K."/>
            <person name="Brambilla E."/>
            <person name="Klenk H.-P."/>
            <person name="Eisen J.A."/>
        </authorList>
    </citation>
    <scope>NUCLEOTIDE SEQUENCE [LARGE SCALE GENOMIC DNA]</scope>
    <source>
        <strain evidence="5">DSM 19664 / LMG 22246 / CIP 109416 / KR-200</strain>
    </source>
</reference>
<dbReference type="HOGENOM" id="CLU_027938_4_5_0"/>
<keyword evidence="5" id="KW-1185">Reference proteome</keyword>
<gene>
    <name evidence="4" type="ordered locus">Deipe_1850</name>
</gene>
<dbReference type="STRING" id="937777.Deipe_1850"/>
<protein>
    <submittedName>
        <fullName evidence="4">1-acyl-sn-glycerol-3-phosphate acyltransferase</fullName>
    </submittedName>
</protein>
<keyword evidence="2 4" id="KW-0012">Acyltransferase</keyword>
<dbReference type="EMBL" id="CP003382">
    <property type="protein sequence ID" value="AFZ67366.1"/>
    <property type="molecule type" value="Genomic_DNA"/>
</dbReference>
<dbReference type="PANTHER" id="PTHR10434:SF11">
    <property type="entry name" value="1-ACYL-SN-GLYCEROL-3-PHOSPHATE ACYLTRANSFERASE"/>
    <property type="match status" value="1"/>
</dbReference>
<dbReference type="RefSeq" id="WP_015235671.1">
    <property type="nucleotide sequence ID" value="NC_019793.1"/>
</dbReference>
<accession>L0A0J4</accession>
<keyword evidence="1 4" id="KW-0808">Transferase</keyword>